<feature type="repeat" description="Filamin" evidence="3">
    <location>
        <begin position="315"/>
        <end position="412"/>
    </location>
</feature>
<evidence type="ECO:0000256" key="2">
    <source>
        <dbReference type="ARBA" id="ARBA00022737"/>
    </source>
</evidence>
<proteinExistence type="inferred from homology"/>
<dbReference type="PROSITE" id="PS50194">
    <property type="entry name" value="FILAMIN_REPEAT"/>
    <property type="match status" value="11"/>
</dbReference>
<dbReference type="InterPro" id="IPR001298">
    <property type="entry name" value="Filamin/ABP280_rpt"/>
</dbReference>
<feature type="repeat" description="Filamin" evidence="3">
    <location>
        <begin position="52"/>
        <end position="126"/>
    </location>
</feature>
<dbReference type="EMBL" id="CALNXI010001019">
    <property type="protein sequence ID" value="CAH3151751.1"/>
    <property type="molecule type" value="Genomic_DNA"/>
</dbReference>
<dbReference type="Pfam" id="PF00630">
    <property type="entry name" value="Filamin"/>
    <property type="match status" value="10"/>
</dbReference>
<evidence type="ECO:0000256" key="3">
    <source>
        <dbReference type="PROSITE-ProRule" id="PRU00087"/>
    </source>
</evidence>
<evidence type="ECO:0000256" key="4">
    <source>
        <dbReference type="SAM" id="MobiDB-lite"/>
    </source>
</evidence>
<dbReference type="InterPro" id="IPR017868">
    <property type="entry name" value="Filamin/ABP280_repeat-like"/>
</dbReference>
<protein>
    <submittedName>
        <fullName evidence="5">Uncharacterized protein</fullName>
    </submittedName>
</protein>
<dbReference type="PANTHER" id="PTHR38537:SF8">
    <property type="entry name" value="FILAMIN-A"/>
    <property type="match status" value="1"/>
</dbReference>
<dbReference type="Gene3D" id="2.60.40.10">
    <property type="entry name" value="Immunoglobulins"/>
    <property type="match status" value="10"/>
</dbReference>
<comment type="caution">
    <text evidence="5">The sequence shown here is derived from an EMBL/GenBank/DDBJ whole genome shotgun (WGS) entry which is preliminary data.</text>
</comment>
<feature type="region of interest" description="Disordered" evidence="4">
    <location>
        <begin position="309"/>
        <end position="332"/>
    </location>
</feature>
<feature type="repeat" description="Filamin" evidence="3">
    <location>
        <begin position="508"/>
        <end position="600"/>
    </location>
</feature>
<dbReference type="InterPro" id="IPR014756">
    <property type="entry name" value="Ig_E-set"/>
</dbReference>
<accession>A0ABN8PVD1</accession>
<comment type="similarity">
    <text evidence="1">Belongs to the filamin family.</text>
</comment>
<sequence length="1370" mass="149812">MPRDPLFVALVQCSFKLLFSVIDYPTSSQYGHIAEITESISFSIDLGVFVFVGVPAEFTVFTKEAGDGDVDVRVIDNNGKQVSVDIKDNKDGTYTVIYYPTTVGAYTVNITFNTESIPKSPFKVNVCQTNSSACRAYGPGLEKGFVNQNNEFKIETKGAGEGGLGLTIEGPSEAQIECKDNGDGSCDVKYLPPDPGDYMINILFADEHIPGSPFKARISYPFDVSKVKVEGPGIEPGIRAGEPADIDIDTRMAGDAELKVEVVDELNSPVQCDVEEEEYGIYAVTYYPKKKGGHKVNVKYGGKHAPGSPFKVPISPKSDASKVKVTGPGVEKTGVQPGKPTWFIINATEAGKGDVHVKIEPRGRGRPVDAKVTEEGKDTFRCEYVAPEEGEYRVDVKFDGSPVPGSPFPVEVAKPGDAGKCKAQGDGLETAIIDQLAEFDVDCKSAGEGQLMAAVDNPSGAHTDTLVTDNEDGTYSVSYTPFEEGIHSLSVKFGGDHIPGSPFKVDVLPPTDPSKCKAYGPGLEKALVDRPAEFTVETKGAGAGGLSLAIEGPSEAKLTCKDHGDGTCSVKYTPVEPGDYEIHIKFADEHIPGSPFNAKVTRPIDVSKVKCYGPGVDRVNPLFSKAPQEFTVDTSEAGDADLEVTVETPDRKVLEPEPVCEKGDGVYTVAYTPEEEGRYNVNVKYNDKHVPNSPFRVRAGPPFDASKVKVSGFEESPVTDEPAQVLCDCTEAGTAPLTATVSPPSGPDIPVEIKENGEGCYIVEYTPERSGRHSIDVKYGNKRVPRSPFRVQVKPSGDASKVEVDGLGPKDKFFVDKENDFTIDTSKAGKGWLFIDVWMLIRPVWENKNPFHSKSSPNDKVNAKSVTAKKSLYLSVNVFSTKVLSGDTFFTSPTGDGTAILRGLVRSRESNPRPLALQSSALPTELIVPLILDEVDIGGVLFACHPKILHKHCLQFLLGVKMAPREAENNAYAKFLGLERGLAGEPAEFTIVTKDAGPGGLALAVHGPSKAEIKCQDNGDGTCSVQYIPEEPGGNEGKHGENATFALPGSYFSRVLYVISNDVFYFFVLSLFTRKTLWTLLFPFREKPFFTLIFSKFNPLNSNTSFLRTLSFRPPPPFSPEMELIHGSVSYFFFYYRFHESTIWGHFFYVSYWRRDRHFTRSSEPREGQAICMAKAIPSFLSHCKTLRVGPVPGIESAASRSAHCLQFLLGVKMAPREAENNAYAKFLGDKERTSWYIMVFSGVVNNRDFPYLRELHVGVPKCTIKGPDRKEVPCEVLDNGDGTYDCVFTPEEVGRHNIDVLFGGEPCEASQAFSGQIKVFCKNKVAVWWSSLVAGSLPSKRDHDYCKNIIFARNKTVPRRIQVPLLRER</sequence>
<feature type="repeat" description="Filamin" evidence="3">
    <location>
        <begin position="601"/>
        <end position="699"/>
    </location>
</feature>
<dbReference type="InterPro" id="IPR044801">
    <property type="entry name" value="Filamin"/>
</dbReference>
<evidence type="ECO:0000313" key="6">
    <source>
        <dbReference type="Proteomes" id="UP001159427"/>
    </source>
</evidence>
<evidence type="ECO:0000256" key="1">
    <source>
        <dbReference type="ARBA" id="ARBA00009238"/>
    </source>
</evidence>
<dbReference type="PANTHER" id="PTHR38537">
    <property type="entry name" value="JITTERBUG, ISOFORM N"/>
    <property type="match status" value="1"/>
</dbReference>
<feature type="repeat" description="Filamin" evidence="3">
    <location>
        <begin position="126"/>
        <end position="218"/>
    </location>
</feature>
<name>A0ABN8PVD1_9CNID</name>
<dbReference type="InterPro" id="IPR013783">
    <property type="entry name" value="Ig-like_fold"/>
</dbReference>
<dbReference type="SUPFAM" id="SSF81296">
    <property type="entry name" value="E set domains"/>
    <property type="match status" value="11"/>
</dbReference>
<feature type="repeat" description="Filamin" evidence="3">
    <location>
        <begin position="219"/>
        <end position="314"/>
    </location>
</feature>
<evidence type="ECO:0000313" key="5">
    <source>
        <dbReference type="EMBL" id="CAH3151751.1"/>
    </source>
</evidence>
<keyword evidence="6" id="KW-1185">Reference proteome</keyword>
<dbReference type="SMART" id="SM00557">
    <property type="entry name" value="IG_FLMN"/>
    <property type="match status" value="10"/>
</dbReference>
<feature type="repeat" description="Filamin" evidence="3">
    <location>
        <begin position="700"/>
        <end position="793"/>
    </location>
</feature>
<feature type="repeat" description="Filamin" evidence="3">
    <location>
        <begin position="963"/>
        <end position="1056"/>
    </location>
</feature>
<dbReference type="Proteomes" id="UP001159427">
    <property type="component" value="Unassembled WGS sequence"/>
</dbReference>
<feature type="repeat" description="Filamin" evidence="3">
    <location>
        <begin position="794"/>
        <end position="837"/>
    </location>
</feature>
<keyword evidence="2" id="KW-0677">Repeat</keyword>
<feature type="repeat" description="Filamin" evidence="3">
    <location>
        <begin position="413"/>
        <end position="507"/>
    </location>
</feature>
<feature type="repeat" description="Filamin" evidence="3">
    <location>
        <begin position="1264"/>
        <end position="1311"/>
    </location>
</feature>
<reference evidence="5 6" key="1">
    <citation type="submission" date="2022-05" db="EMBL/GenBank/DDBJ databases">
        <authorList>
            <consortium name="Genoscope - CEA"/>
            <person name="William W."/>
        </authorList>
    </citation>
    <scope>NUCLEOTIDE SEQUENCE [LARGE SCALE GENOMIC DNA]</scope>
</reference>
<gene>
    <name evidence="5" type="ORF">PEVE_00000515</name>
</gene>
<organism evidence="5 6">
    <name type="scientific">Porites evermanni</name>
    <dbReference type="NCBI Taxonomy" id="104178"/>
    <lineage>
        <taxon>Eukaryota</taxon>
        <taxon>Metazoa</taxon>
        <taxon>Cnidaria</taxon>
        <taxon>Anthozoa</taxon>
        <taxon>Hexacorallia</taxon>
        <taxon>Scleractinia</taxon>
        <taxon>Fungiina</taxon>
        <taxon>Poritidae</taxon>
        <taxon>Porites</taxon>
    </lineage>
</organism>